<dbReference type="InterPro" id="IPR001173">
    <property type="entry name" value="Glyco_trans_2-like"/>
</dbReference>
<keyword evidence="1" id="KW-0997">Cell inner membrane</keyword>
<evidence type="ECO:0000259" key="2">
    <source>
        <dbReference type="Pfam" id="PF00535"/>
    </source>
</evidence>
<keyword evidence="1" id="KW-1003">Cell membrane</keyword>
<proteinExistence type="predicted"/>
<dbReference type="AlphaFoldDB" id="A0A2Z5AHZ2"/>
<accession>A0A2Z5AHZ2</accession>
<dbReference type="InterPro" id="IPR029044">
    <property type="entry name" value="Nucleotide-diphossugar_trans"/>
</dbReference>
<dbReference type="Gene3D" id="3.90.550.10">
    <property type="entry name" value="Spore Coat Polysaccharide Biosynthesis Protein SpsA, Chain A"/>
    <property type="match status" value="1"/>
</dbReference>
<evidence type="ECO:0000256" key="1">
    <source>
        <dbReference type="ARBA" id="ARBA00022519"/>
    </source>
</evidence>
<sequence length="302" mass="33610">MLANSVGTDVASMTDAPLISVVVPCYNAGQYLEASLASIFAQDYPNFEVIVVDDGSSDGSLEQLQELQGRYPFVLIAQANSGVSAALNRGLACATGKYVATPDLDDLMLPHSLRVRAEYLERHPDTLCVGALVSFIDQHGNWIKNEDADAVIELHFDQILRDTLVIGAPVALYRRSALDMVGGYDPNIRVQDFQMTLKIAALGAPLAIIPVRVTYYRRHLGNLSRRYKTLLEADLKAVAPYQDHPAYQQGHTSLVNKALKYAVRHDKVEAMRMLRLIPLRRMNRTTLRRIRTLLCSTRSSRN</sequence>
<evidence type="ECO:0000313" key="3">
    <source>
        <dbReference type="EMBL" id="AXA68881.1"/>
    </source>
</evidence>
<feature type="domain" description="Glycosyltransferase 2-like" evidence="2">
    <location>
        <begin position="20"/>
        <end position="179"/>
    </location>
</feature>
<reference evidence="3 4" key="1">
    <citation type="submission" date="2017-06" db="EMBL/GenBank/DDBJ databases">
        <title>Evolution towards high GC content and high-temperature stress adaptation in endophytic Pseudomonas oryzihabitans impacted its plant-growth promoting traits.</title>
        <authorList>
            <person name="Nascimento F.X."/>
        </authorList>
    </citation>
    <scope>NUCLEOTIDE SEQUENCE [LARGE SCALE GENOMIC DNA]</scope>
    <source>
        <strain evidence="3 4">MS8</strain>
    </source>
</reference>
<dbReference type="Pfam" id="PF00535">
    <property type="entry name" value="Glycos_transf_2"/>
    <property type="match status" value="1"/>
</dbReference>
<name>A0A2Z5AHZ2_9PSED</name>
<dbReference type="EMBL" id="CP022198">
    <property type="protein sequence ID" value="AXA68881.1"/>
    <property type="molecule type" value="Genomic_DNA"/>
</dbReference>
<keyword evidence="3" id="KW-0808">Transferase</keyword>
<dbReference type="Proteomes" id="UP000250579">
    <property type="component" value="Chromosome"/>
</dbReference>
<dbReference type="PANTHER" id="PTHR43685">
    <property type="entry name" value="GLYCOSYLTRANSFERASE"/>
    <property type="match status" value="1"/>
</dbReference>
<dbReference type="SUPFAM" id="SSF53448">
    <property type="entry name" value="Nucleotide-diphospho-sugar transferases"/>
    <property type="match status" value="1"/>
</dbReference>
<dbReference type="GO" id="GO:0016740">
    <property type="term" value="F:transferase activity"/>
    <property type="evidence" value="ECO:0007669"/>
    <property type="project" value="UniProtKB-KW"/>
</dbReference>
<organism evidence="3 4">
    <name type="scientific">Pseudomonas oryzihabitans</name>
    <dbReference type="NCBI Taxonomy" id="47885"/>
    <lineage>
        <taxon>Bacteria</taxon>
        <taxon>Pseudomonadati</taxon>
        <taxon>Pseudomonadota</taxon>
        <taxon>Gammaproteobacteria</taxon>
        <taxon>Pseudomonadales</taxon>
        <taxon>Pseudomonadaceae</taxon>
        <taxon>Pseudomonas</taxon>
    </lineage>
</organism>
<dbReference type="PANTHER" id="PTHR43685:SF2">
    <property type="entry name" value="GLYCOSYLTRANSFERASE 2-LIKE DOMAIN-CONTAINING PROTEIN"/>
    <property type="match status" value="1"/>
</dbReference>
<dbReference type="RefSeq" id="WP_208693047.1">
    <property type="nucleotide sequence ID" value="NZ_CP022198.1"/>
</dbReference>
<protein>
    <submittedName>
        <fullName evidence="3">Glycosyl transferase</fullName>
    </submittedName>
</protein>
<gene>
    <name evidence="3" type="ORF">CE139_24790</name>
</gene>
<keyword evidence="1" id="KW-0472">Membrane</keyword>
<evidence type="ECO:0000313" key="4">
    <source>
        <dbReference type="Proteomes" id="UP000250579"/>
    </source>
</evidence>
<dbReference type="InterPro" id="IPR050834">
    <property type="entry name" value="Glycosyltransf_2"/>
</dbReference>